<dbReference type="GO" id="GO:0000160">
    <property type="term" value="P:phosphorelay signal transduction system"/>
    <property type="evidence" value="ECO:0007669"/>
    <property type="project" value="InterPro"/>
</dbReference>
<feature type="modified residue" description="4-aspartylphosphate" evidence="1">
    <location>
        <position position="63"/>
    </location>
</feature>
<dbReference type="AlphaFoldDB" id="G0L196"/>
<feature type="domain" description="Response regulatory" evidence="2">
    <location>
        <begin position="6"/>
        <end position="133"/>
    </location>
</feature>
<dbReference type="SMART" id="SM00448">
    <property type="entry name" value="REC"/>
    <property type="match status" value="1"/>
</dbReference>
<dbReference type="Proteomes" id="UP000008898">
    <property type="component" value="Chromosome"/>
</dbReference>
<accession>G0L196</accession>
<dbReference type="STRING" id="63186.ZOBELLIA_3583"/>
<evidence type="ECO:0000256" key="1">
    <source>
        <dbReference type="PROSITE-ProRule" id="PRU00169"/>
    </source>
</evidence>
<proteinExistence type="predicted"/>
<dbReference type="InterPro" id="IPR052893">
    <property type="entry name" value="TCS_response_regulator"/>
</dbReference>
<dbReference type="EMBL" id="FP476056">
    <property type="protein sequence ID" value="CAZ97721.1"/>
    <property type="molecule type" value="Genomic_DNA"/>
</dbReference>
<dbReference type="InterPro" id="IPR001789">
    <property type="entry name" value="Sig_transdc_resp-reg_receiver"/>
</dbReference>
<gene>
    <name evidence="3" type="ordered locus">zobellia_3583</name>
</gene>
<dbReference type="PANTHER" id="PTHR44520">
    <property type="entry name" value="RESPONSE REGULATOR RCP1-RELATED"/>
    <property type="match status" value="1"/>
</dbReference>
<keyword evidence="1" id="KW-0597">Phosphoprotein</keyword>
<dbReference type="SUPFAM" id="SSF52172">
    <property type="entry name" value="CheY-like"/>
    <property type="match status" value="1"/>
</dbReference>
<evidence type="ECO:0000313" key="3">
    <source>
        <dbReference type="EMBL" id="CAZ97721.1"/>
    </source>
</evidence>
<evidence type="ECO:0000259" key="2">
    <source>
        <dbReference type="PROSITE" id="PS50110"/>
    </source>
</evidence>
<dbReference type="RefSeq" id="WP_013994911.1">
    <property type="nucleotide sequence ID" value="NC_015844.1"/>
</dbReference>
<dbReference type="OrthoDB" id="673128at2"/>
<sequence length="135" mass="15884">MSKTPKICIIDDDYIYRYTVVKKMENMRLDASTMDFEDGEEALNYITDHLDSDTELPDVIFLDIDMPVMDGFQFLKEFDKIRYQLKKKISIYMISSSLDPIDIDRAKRANEICDYFVKPIKTEQLELVFTQLKAS</sequence>
<dbReference type="HOGENOM" id="CLU_000445_69_17_10"/>
<reference evidence="3 4" key="2">
    <citation type="journal article" date="2012" name="Environ. Microbiol.">
        <title>Characterization of the first alginolytic operons in a marine bacterium: from their emergence in marine Flavobacteriia to their independent transfers to marine Proteobacteria and human gut Bacteroides.</title>
        <authorList>
            <person name="Thomas F."/>
            <person name="Barbeyron T."/>
            <person name="Tonon T."/>
            <person name="Genicot S."/>
            <person name="Czjzek M."/>
            <person name="Michel G."/>
        </authorList>
    </citation>
    <scope>NUCLEOTIDE SEQUENCE [LARGE SCALE GENOMIC DNA]</scope>
    <source>
        <strain evidence="4">DSM 12802 / CCUG 47099 / CIP 106680 / NCIMB 13871 / Dsij</strain>
    </source>
</reference>
<evidence type="ECO:0000313" key="4">
    <source>
        <dbReference type="Proteomes" id="UP000008898"/>
    </source>
</evidence>
<dbReference type="PROSITE" id="PS50110">
    <property type="entry name" value="RESPONSE_REGULATORY"/>
    <property type="match status" value="1"/>
</dbReference>
<name>G0L196_ZOBGA</name>
<dbReference type="Gene3D" id="3.40.50.2300">
    <property type="match status" value="1"/>
</dbReference>
<organism evidence="3 4">
    <name type="scientific">Zobellia galactanivorans (strain DSM 12802 / CCUG 47099 / CIP 106680 / NCIMB 13871 / Dsij)</name>
    <dbReference type="NCBI Taxonomy" id="63186"/>
    <lineage>
        <taxon>Bacteria</taxon>
        <taxon>Pseudomonadati</taxon>
        <taxon>Bacteroidota</taxon>
        <taxon>Flavobacteriia</taxon>
        <taxon>Flavobacteriales</taxon>
        <taxon>Flavobacteriaceae</taxon>
        <taxon>Zobellia</taxon>
    </lineage>
</organism>
<reference evidence="4" key="1">
    <citation type="submission" date="2009-07" db="EMBL/GenBank/DDBJ databases">
        <title>Complete genome sequence of Zobellia galactanivorans Dsij.</title>
        <authorList>
            <consortium name="Genoscope - CEA"/>
        </authorList>
    </citation>
    <scope>NUCLEOTIDE SEQUENCE [LARGE SCALE GENOMIC DNA]</scope>
    <source>
        <strain evidence="4">DSM 12802 / CCUG 47099 / CIP 106680 / NCIMB 13871 / Dsij</strain>
    </source>
</reference>
<dbReference type="InterPro" id="IPR011006">
    <property type="entry name" value="CheY-like_superfamily"/>
</dbReference>
<dbReference type="PANTHER" id="PTHR44520:SF2">
    <property type="entry name" value="RESPONSE REGULATOR RCP1"/>
    <property type="match status" value="1"/>
</dbReference>
<dbReference type="KEGG" id="zga:ZOBELLIA_3583"/>
<protein>
    <submittedName>
        <fullName evidence="3">Two-component system-Response regulator, receiver domain</fullName>
    </submittedName>
</protein>
<dbReference type="Pfam" id="PF00072">
    <property type="entry name" value="Response_reg"/>
    <property type="match status" value="1"/>
</dbReference>
<keyword evidence="4" id="KW-1185">Reference proteome</keyword>